<feature type="chain" id="PRO_5040859532" description="DUF2207 domain-containing protein" evidence="2">
    <location>
        <begin position="29"/>
        <end position="475"/>
    </location>
</feature>
<feature type="signal peptide" evidence="2">
    <location>
        <begin position="1"/>
        <end position="28"/>
    </location>
</feature>
<evidence type="ECO:0000313" key="4">
    <source>
        <dbReference type="Proteomes" id="UP001147653"/>
    </source>
</evidence>
<reference evidence="3" key="1">
    <citation type="submission" date="2022-10" db="EMBL/GenBank/DDBJ databases">
        <title>The WGS of Solirubrobacter phytolaccae KCTC 29190.</title>
        <authorList>
            <person name="Jiang Z."/>
        </authorList>
    </citation>
    <scope>NUCLEOTIDE SEQUENCE</scope>
    <source>
        <strain evidence="3">KCTC 29190</strain>
    </source>
</reference>
<evidence type="ECO:0000313" key="3">
    <source>
        <dbReference type="EMBL" id="MDA0183544.1"/>
    </source>
</evidence>
<evidence type="ECO:0008006" key="5">
    <source>
        <dbReference type="Google" id="ProtNLM"/>
    </source>
</evidence>
<dbReference type="AlphaFoldDB" id="A0A9X3S9M1"/>
<protein>
    <recommendedName>
        <fullName evidence="5">DUF2207 domain-containing protein</fullName>
    </recommendedName>
</protein>
<accession>A0A9X3S9M1</accession>
<dbReference type="Proteomes" id="UP001147653">
    <property type="component" value="Unassembled WGS sequence"/>
</dbReference>
<feature type="transmembrane region" description="Helical" evidence="1">
    <location>
        <begin position="155"/>
        <end position="176"/>
    </location>
</feature>
<keyword evidence="1" id="KW-1133">Transmembrane helix</keyword>
<proteinExistence type="predicted"/>
<sequence>MVPLILDAATRALAVLAASWVLASPAAAEPVGLIIDQVPEVLKPGTEAHVDAEAHGFARCALVFTSRNAPAEPSTADADGGMDLRWRWTVPADAAPGPLEAEVRCWRTGAMTPSDRQRISMTVDGDPGATGSAVAADTLRVAAARIEPGPKLTEVISVAVGMVTLMLTAVGLWLVLRQMRLTAGEGRRARVSALLDRSQGRETLRNVSRGLRYINGVNDAGDCFDRLLAWDVAVSGESELLERVEPDEPGPRMNDIQVTIEFYEELAAGHNAGTFDRTLTRQLFRSPIVQHMDRYWWLLHSHRDGRSAALRPAPYGRRERLWAWLRRHSLPERWAVTQIGVQRFETTAWAEVEALARFFVAEDDKLEPAARDVWIVVLPTEIKPPSSCRRASLHLSRPFDRLHEIELVLGLDPWTDEPVNEAPPKRVLCIPPWHLPLSDHERCRRLAHAIAAADLQDLLLKVPPPPAPTGSSSTA</sequence>
<evidence type="ECO:0000256" key="2">
    <source>
        <dbReference type="SAM" id="SignalP"/>
    </source>
</evidence>
<keyword evidence="4" id="KW-1185">Reference proteome</keyword>
<keyword evidence="2" id="KW-0732">Signal</keyword>
<dbReference type="EMBL" id="JAPDDP010000055">
    <property type="protein sequence ID" value="MDA0183544.1"/>
    <property type="molecule type" value="Genomic_DNA"/>
</dbReference>
<gene>
    <name evidence="3" type="ORF">OJ997_24760</name>
</gene>
<keyword evidence="1" id="KW-0812">Transmembrane</keyword>
<evidence type="ECO:0000256" key="1">
    <source>
        <dbReference type="SAM" id="Phobius"/>
    </source>
</evidence>
<comment type="caution">
    <text evidence="3">The sequence shown here is derived from an EMBL/GenBank/DDBJ whole genome shotgun (WGS) entry which is preliminary data.</text>
</comment>
<keyword evidence="1" id="KW-0472">Membrane</keyword>
<organism evidence="3 4">
    <name type="scientific">Solirubrobacter phytolaccae</name>
    <dbReference type="NCBI Taxonomy" id="1404360"/>
    <lineage>
        <taxon>Bacteria</taxon>
        <taxon>Bacillati</taxon>
        <taxon>Actinomycetota</taxon>
        <taxon>Thermoleophilia</taxon>
        <taxon>Solirubrobacterales</taxon>
        <taxon>Solirubrobacteraceae</taxon>
        <taxon>Solirubrobacter</taxon>
    </lineage>
</organism>
<name>A0A9X3S9M1_9ACTN</name>
<dbReference type="RefSeq" id="WP_270027934.1">
    <property type="nucleotide sequence ID" value="NZ_JAPDDP010000055.1"/>
</dbReference>